<feature type="transmembrane region" description="Helical" evidence="7">
    <location>
        <begin position="112"/>
        <end position="136"/>
    </location>
</feature>
<comment type="subcellular location">
    <subcellularLocation>
        <location evidence="1">Membrane</location>
    </subcellularLocation>
</comment>
<evidence type="ECO:0000256" key="6">
    <source>
        <dbReference type="ARBA" id="ARBA00023136"/>
    </source>
</evidence>
<evidence type="ECO:0000313" key="10">
    <source>
        <dbReference type="Proteomes" id="UP000035740"/>
    </source>
</evidence>
<protein>
    <recommendedName>
        <fullName evidence="8">Amino acid transporter transmembrane domain-containing protein</fullName>
    </recommendedName>
</protein>
<dbReference type="OrthoDB" id="40134at2759"/>
<evidence type="ECO:0000259" key="8">
    <source>
        <dbReference type="Pfam" id="PF01490"/>
    </source>
</evidence>
<dbReference type="PANTHER" id="PTHR48017">
    <property type="entry name" value="OS05G0424000 PROTEIN-RELATED"/>
    <property type="match status" value="1"/>
</dbReference>
<dbReference type="GO" id="GO:0016020">
    <property type="term" value="C:membrane"/>
    <property type="evidence" value="ECO:0007669"/>
    <property type="project" value="UniProtKB-SubCell"/>
</dbReference>
<name>A0A0J8CKU2_BETVV</name>
<keyword evidence="3 7" id="KW-0812">Transmembrane</keyword>
<dbReference type="Gene3D" id="1.20.1740.10">
    <property type="entry name" value="Amino acid/polyamine transporter I"/>
    <property type="match status" value="1"/>
</dbReference>
<feature type="domain" description="Amino acid transporter transmembrane" evidence="8">
    <location>
        <begin position="24"/>
        <end position="454"/>
    </location>
</feature>
<feature type="transmembrane region" description="Helical" evidence="7">
    <location>
        <begin position="267"/>
        <end position="289"/>
    </location>
</feature>
<dbReference type="InterPro" id="IPR013057">
    <property type="entry name" value="AA_transpt_TM"/>
</dbReference>
<reference evidence="9 10" key="1">
    <citation type="journal article" date="2014" name="Nature">
        <title>The genome of the recently domesticated crop plant sugar beet (Beta vulgaris).</title>
        <authorList>
            <person name="Dohm J.C."/>
            <person name="Minoche A.E."/>
            <person name="Holtgrawe D."/>
            <person name="Capella-Gutierrez S."/>
            <person name="Zakrzewski F."/>
            <person name="Tafer H."/>
            <person name="Rupp O."/>
            <person name="Sorensen T.R."/>
            <person name="Stracke R."/>
            <person name="Reinhardt R."/>
            <person name="Goesmann A."/>
            <person name="Kraft T."/>
            <person name="Schulz B."/>
            <person name="Stadler P.F."/>
            <person name="Schmidt T."/>
            <person name="Gabaldon T."/>
            <person name="Lehrach H."/>
            <person name="Weisshaar B."/>
            <person name="Himmelbauer H."/>
        </authorList>
    </citation>
    <scope>NUCLEOTIDE SEQUENCE [LARGE SCALE GENOMIC DNA]</scope>
    <source>
        <tissue evidence="9">Taproot</tissue>
    </source>
</reference>
<feature type="transmembrane region" description="Helical" evidence="7">
    <location>
        <begin position="371"/>
        <end position="391"/>
    </location>
</feature>
<sequence length="470" mass="51313">MPKTSSLKIASTYGCDDHDTHKRTGTLWTAVAHIITAVIGSGVLSLAWSTAQLGWIAGPIALLCFAFVTYLSASLLSDCYRSPHPVTGLRNSSYIDAVRNILGRKHVWFCGFLQYLSMYGAAVAYVITISISIRAIQKSNCYHREGHQASCSYGDNIYMLLFGCVQIIVSQVPDFHNMEWLSILAAIMSFAYSSIGLGLGFATVIGNRAIKGSINGVPTTSSLKKLSLAFQAVGDIAFAYPYAIIVLEIQNTLKSPPPENQTMKRASMAAVLITTFFYLSCGCFGYAAFGNDTPGNILTGFGFYEPYWLIDFANACIVVHLVGGYQVYSQPVFAFAEGWAAKKFPNSSFVNEFYSVKVPLLPTLQLNILRLCFRTAYVASTIGIGMIFPYFNQILGLLGASTFWPLAIYFPVEMYIVQKKMKVWTTKGILLRTFSVACLLVSLVALAGSVEGLVSAKLNKPSGTDSHLYA</sequence>
<evidence type="ECO:0000256" key="1">
    <source>
        <dbReference type="ARBA" id="ARBA00004370"/>
    </source>
</evidence>
<proteinExistence type="predicted"/>
<dbReference type="EMBL" id="KQ090084">
    <property type="protein sequence ID" value="KMT12658.1"/>
    <property type="molecule type" value="Genomic_DNA"/>
</dbReference>
<feature type="transmembrane region" description="Helical" evidence="7">
    <location>
        <begin position="55"/>
        <end position="76"/>
    </location>
</feature>
<evidence type="ECO:0000256" key="3">
    <source>
        <dbReference type="ARBA" id="ARBA00022692"/>
    </source>
</evidence>
<feature type="transmembrane region" description="Helical" evidence="7">
    <location>
        <begin position="397"/>
        <end position="417"/>
    </location>
</feature>
<feature type="transmembrane region" description="Helical" evidence="7">
    <location>
        <begin position="157"/>
        <end position="174"/>
    </location>
</feature>
<keyword evidence="5 7" id="KW-1133">Transmembrane helix</keyword>
<feature type="transmembrane region" description="Helical" evidence="7">
    <location>
        <begin position="27"/>
        <end position="48"/>
    </location>
</feature>
<gene>
    <name evidence="9" type="ORF">BVRB_4g091160</name>
</gene>
<keyword evidence="6 7" id="KW-0472">Membrane</keyword>
<dbReference type="AlphaFoldDB" id="A0A0J8CKU2"/>
<feature type="transmembrane region" description="Helical" evidence="7">
    <location>
        <begin position="429"/>
        <end position="450"/>
    </location>
</feature>
<dbReference type="GO" id="GO:0006865">
    <property type="term" value="P:amino acid transport"/>
    <property type="evidence" value="ECO:0007669"/>
    <property type="project" value="UniProtKB-KW"/>
</dbReference>
<organism evidence="9 10">
    <name type="scientific">Beta vulgaris subsp. vulgaris</name>
    <name type="common">Beet</name>
    <dbReference type="NCBI Taxonomy" id="3555"/>
    <lineage>
        <taxon>Eukaryota</taxon>
        <taxon>Viridiplantae</taxon>
        <taxon>Streptophyta</taxon>
        <taxon>Embryophyta</taxon>
        <taxon>Tracheophyta</taxon>
        <taxon>Spermatophyta</taxon>
        <taxon>Magnoliopsida</taxon>
        <taxon>eudicotyledons</taxon>
        <taxon>Gunneridae</taxon>
        <taxon>Pentapetalae</taxon>
        <taxon>Caryophyllales</taxon>
        <taxon>Chenopodiaceae</taxon>
        <taxon>Betoideae</taxon>
        <taxon>Beta</taxon>
    </lineage>
</organism>
<feature type="transmembrane region" description="Helical" evidence="7">
    <location>
        <begin position="226"/>
        <end position="247"/>
    </location>
</feature>
<keyword evidence="10" id="KW-1185">Reference proteome</keyword>
<evidence type="ECO:0000256" key="4">
    <source>
        <dbReference type="ARBA" id="ARBA00022970"/>
    </source>
</evidence>
<accession>A0A0J8CKU2</accession>
<feature type="transmembrane region" description="Helical" evidence="7">
    <location>
        <begin position="180"/>
        <end position="205"/>
    </location>
</feature>
<evidence type="ECO:0000256" key="5">
    <source>
        <dbReference type="ARBA" id="ARBA00022989"/>
    </source>
</evidence>
<evidence type="ECO:0000256" key="2">
    <source>
        <dbReference type="ARBA" id="ARBA00022448"/>
    </source>
</evidence>
<dbReference type="Gramene" id="KMT12658">
    <property type="protein sequence ID" value="KMT12658"/>
    <property type="gene ID" value="BVRB_4g091160"/>
</dbReference>
<dbReference type="Proteomes" id="UP000035740">
    <property type="component" value="Chromosome 4"/>
</dbReference>
<evidence type="ECO:0000256" key="7">
    <source>
        <dbReference type="SAM" id="Phobius"/>
    </source>
</evidence>
<keyword evidence="4" id="KW-0029">Amino-acid transport</keyword>
<keyword evidence="2" id="KW-0813">Transport</keyword>
<evidence type="ECO:0000313" key="9">
    <source>
        <dbReference type="EMBL" id="KMT12658.1"/>
    </source>
</evidence>
<dbReference type="Pfam" id="PF01490">
    <property type="entry name" value="Aa_trans"/>
    <property type="match status" value="1"/>
</dbReference>
<dbReference type="OMA" id="WVVGPAC"/>
<dbReference type="eggNOG" id="KOG1303">
    <property type="taxonomic scope" value="Eukaryota"/>
</dbReference>